<reference evidence="1" key="2">
    <citation type="submission" date="2020-07" db="EMBL/GenBank/DDBJ databases">
        <authorList>
            <person name="Vera ALvarez R."/>
            <person name="Arias-Moreno D.M."/>
            <person name="Jimenez-Jacinto V."/>
            <person name="Jimenez-Bremont J.F."/>
            <person name="Swaminathan K."/>
            <person name="Moose S.P."/>
            <person name="Guerrero-Gonzalez M.L."/>
            <person name="Marino-Ramirez L."/>
            <person name="Landsman D."/>
            <person name="Rodriguez-Kessler M."/>
            <person name="Delgado-Sanchez P."/>
        </authorList>
    </citation>
    <scope>NUCLEOTIDE SEQUENCE</scope>
    <source>
        <tissue evidence="1">Cladode</tissue>
    </source>
</reference>
<organism evidence="1">
    <name type="scientific">Opuntia streptacantha</name>
    <name type="common">Prickly pear cactus</name>
    <name type="synonym">Opuntia cardona</name>
    <dbReference type="NCBI Taxonomy" id="393608"/>
    <lineage>
        <taxon>Eukaryota</taxon>
        <taxon>Viridiplantae</taxon>
        <taxon>Streptophyta</taxon>
        <taxon>Embryophyta</taxon>
        <taxon>Tracheophyta</taxon>
        <taxon>Spermatophyta</taxon>
        <taxon>Magnoliopsida</taxon>
        <taxon>eudicotyledons</taxon>
        <taxon>Gunneridae</taxon>
        <taxon>Pentapetalae</taxon>
        <taxon>Caryophyllales</taxon>
        <taxon>Cactineae</taxon>
        <taxon>Cactaceae</taxon>
        <taxon>Opuntioideae</taxon>
        <taxon>Opuntia</taxon>
    </lineage>
</organism>
<proteinExistence type="predicted"/>
<evidence type="ECO:0000313" key="1">
    <source>
        <dbReference type="EMBL" id="MBA4657028.1"/>
    </source>
</evidence>
<accession>A0A7C9E9H9</accession>
<sequence>MDFGYFPSYNTSPRIAKNRRSLFKKLMKLVWRNKEYLCCSLIGREQESFSSRCSMLREKSNKSEFISRQPRSRKCSNQSRRPRDRNYINFSFNAELCQFCSGITDARHPSISN</sequence>
<reference evidence="1" key="1">
    <citation type="journal article" date="2013" name="J. Plant Res.">
        <title>Effect of fungi and light on seed germination of three Opuntia species from semiarid lands of central Mexico.</title>
        <authorList>
            <person name="Delgado-Sanchez P."/>
            <person name="Jimenez-Bremont J.F."/>
            <person name="Guerrero-Gonzalez Mde L."/>
            <person name="Flores J."/>
        </authorList>
    </citation>
    <scope>NUCLEOTIDE SEQUENCE</scope>
    <source>
        <tissue evidence="1">Cladode</tissue>
    </source>
</reference>
<dbReference type="EMBL" id="GISG01194482">
    <property type="protein sequence ID" value="MBA4657028.1"/>
    <property type="molecule type" value="Transcribed_RNA"/>
</dbReference>
<protein>
    <submittedName>
        <fullName evidence="1">Uncharacterized protein</fullName>
    </submittedName>
</protein>
<name>A0A7C9E9H9_OPUST</name>
<dbReference type="AlphaFoldDB" id="A0A7C9E9H9"/>